<protein>
    <recommendedName>
        <fullName evidence="3">SLH domain-containing protein</fullName>
    </recommendedName>
</protein>
<dbReference type="EMBL" id="JPVN01000003">
    <property type="protein sequence ID" value="KGR80046.1"/>
    <property type="molecule type" value="Genomic_DNA"/>
</dbReference>
<keyword evidence="2" id="KW-1185">Reference proteome</keyword>
<dbReference type="eggNOG" id="COG0741">
    <property type="taxonomic scope" value="Bacteria"/>
</dbReference>
<evidence type="ECO:0000313" key="1">
    <source>
        <dbReference type="EMBL" id="KGR80046.1"/>
    </source>
</evidence>
<reference evidence="1 2" key="1">
    <citation type="submission" date="2014-02" db="EMBL/GenBank/DDBJ databases">
        <title>Draft genome sequence of Lysinibacillus manganicus DSM 26584T.</title>
        <authorList>
            <person name="Zhang F."/>
            <person name="Wang G."/>
            <person name="Zhang L."/>
        </authorList>
    </citation>
    <scope>NUCLEOTIDE SEQUENCE [LARGE SCALE GENOMIC DNA]</scope>
    <source>
        <strain evidence="1 2">DSM 26584</strain>
    </source>
</reference>
<comment type="caution">
    <text evidence="1">The sequence shown here is derived from an EMBL/GenBank/DDBJ whole genome shotgun (WGS) entry which is preliminary data.</text>
</comment>
<evidence type="ECO:0000313" key="2">
    <source>
        <dbReference type="Proteomes" id="UP000030416"/>
    </source>
</evidence>
<dbReference type="OrthoDB" id="9809549at2"/>
<organism evidence="1 2">
    <name type="scientific">Ureibacillus manganicus DSM 26584</name>
    <dbReference type="NCBI Taxonomy" id="1384049"/>
    <lineage>
        <taxon>Bacteria</taxon>
        <taxon>Bacillati</taxon>
        <taxon>Bacillota</taxon>
        <taxon>Bacilli</taxon>
        <taxon>Bacillales</taxon>
        <taxon>Caryophanaceae</taxon>
        <taxon>Ureibacillus</taxon>
    </lineage>
</organism>
<dbReference type="AlphaFoldDB" id="A0A0A3I5G9"/>
<dbReference type="Proteomes" id="UP000030416">
    <property type="component" value="Unassembled WGS sequence"/>
</dbReference>
<gene>
    <name evidence="1" type="ORF">CD29_03585</name>
</gene>
<sequence>MSKRILGLLTIATVLTTGVFVVDTLLESKEVQASNIQSEASELKYISSANVGAGKNANIQYNDFDLKQYWADDMLWMINNGYITGYINQNHPTTKKYGTWLDPNGKLTEEQALSILLRYQYDLAGYEHMKSKNFTNSYKWSDMDYITAELQGIINGPSNLTVESNGYFSINTSSSSDDNRSKQITRGSLAQLLVSMRYGSEDITLDEAVQFMFKNKITSGTNPKKGATLENYAPEMKLTRAHISTFLKKYHDSISSENVVEIARFVGDAKPFVPPAILQTTVPVTSPVLLEQDPNLLTLVPKKLKTPDVIGNKVKTKFGERSYGTNTQAEYDELMKVIEQNTRDGNYSKFKSDYKYIKYLDQAFEDVFYKEKKAITDKRNPEYRTPYNLALLAAEDIYENFGDSIKTFEEYKRVSDSLTILGNSSYYDPSKGVANGAVSAYDLVVNGLYSGSSSSYYTSAVLDQVGIESVVIHSTKLSTSDQVAFKLYDKWYLMDGGLKEVTVDYLTKNSHIRYAPNGGVEALSPILHAIYYPIN</sequence>
<dbReference type="RefSeq" id="WP_036182879.1">
    <property type="nucleotide sequence ID" value="NZ_AVDA01000003.1"/>
</dbReference>
<dbReference type="STRING" id="1384049.CD29_03585"/>
<name>A0A0A3I5G9_9BACL</name>
<evidence type="ECO:0008006" key="3">
    <source>
        <dbReference type="Google" id="ProtNLM"/>
    </source>
</evidence>
<proteinExistence type="predicted"/>
<accession>A0A0A3I5G9</accession>